<organism evidence="11 12">
    <name type="scientific">Leptolinea tardivitalis</name>
    <dbReference type="NCBI Taxonomy" id="229920"/>
    <lineage>
        <taxon>Bacteria</taxon>
        <taxon>Bacillati</taxon>
        <taxon>Chloroflexota</taxon>
        <taxon>Anaerolineae</taxon>
        <taxon>Anaerolineales</taxon>
        <taxon>Anaerolineaceae</taxon>
        <taxon>Leptolinea</taxon>
    </lineage>
</organism>
<evidence type="ECO:0000256" key="7">
    <source>
        <dbReference type="ARBA" id="ARBA00022806"/>
    </source>
</evidence>
<dbReference type="GO" id="GO:0016787">
    <property type="term" value="F:hydrolase activity"/>
    <property type="evidence" value="ECO:0007669"/>
    <property type="project" value="UniProtKB-KW"/>
</dbReference>
<dbReference type="GO" id="GO:0005524">
    <property type="term" value="F:ATP binding"/>
    <property type="evidence" value="ECO:0007669"/>
    <property type="project" value="UniProtKB-KW"/>
</dbReference>
<dbReference type="GO" id="GO:0003676">
    <property type="term" value="F:nucleic acid binding"/>
    <property type="evidence" value="ECO:0007669"/>
    <property type="project" value="InterPro"/>
</dbReference>
<gene>
    <name evidence="11" type="ORF">ADM99_11220</name>
</gene>
<evidence type="ECO:0000256" key="3">
    <source>
        <dbReference type="ARBA" id="ARBA00022722"/>
    </source>
</evidence>
<keyword evidence="8" id="KW-0067">ATP-binding</keyword>
<dbReference type="GO" id="GO:0004386">
    <property type="term" value="F:helicase activity"/>
    <property type="evidence" value="ECO:0007669"/>
    <property type="project" value="UniProtKB-KW"/>
</dbReference>
<evidence type="ECO:0000256" key="8">
    <source>
        <dbReference type="ARBA" id="ARBA00022840"/>
    </source>
</evidence>
<evidence type="ECO:0000256" key="9">
    <source>
        <dbReference type="ARBA" id="ARBA00023118"/>
    </source>
</evidence>
<dbReference type="GO" id="GO:0004518">
    <property type="term" value="F:nuclease activity"/>
    <property type="evidence" value="ECO:0007669"/>
    <property type="project" value="UniProtKB-KW"/>
</dbReference>
<protein>
    <recommendedName>
        <fullName evidence="10">HD Cas3-type domain-containing protein</fullName>
    </recommendedName>
</protein>
<dbReference type="InterPro" id="IPR027417">
    <property type="entry name" value="P-loop_NTPase"/>
</dbReference>
<dbReference type="GO" id="GO:0051607">
    <property type="term" value="P:defense response to virus"/>
    <property type="evidence" value="ECO:0007669"/>
    <property type="project" value="UniProtKB-KW"/>
</dbReference>
<dbReference type="Pfam" id="PF00270">
    <property type="entry name" value="DEAD"/>
    <property type="match status" value="1"/>
</dbReference>
<dbReference type="SUPFAM" id="SSF109604">
    <property type="entry name" value="HD-domain/PDEase-like"/>
    <property type="match status" value="1"/>
</dbReference>
<dbReference type="NCBIfam" id="TIGR01596">
    <property type="entry name" value="cas3_HD"/>
    <property type="match status" value="1"/>
</dbReference>
<dbReference type="Pfam" id="PF18019">
    <property type="entry name" value="Cas3_HD"/>
    <property type="match status" value="1"/>
</dbReference>
<dbReference type="Pfam" id="PF22590">
    <property type="entry name" value="Cas3-like_C_2"/>
    <property type="match status" value="1"/>
</dbReference>
<sequence length="833" mass="95211">MELWGSKCMKKNKTLIAHMRESDKQPQSVWEHLCGVSEITGRFADVVGLREAGELLGLVHDLGKASENFQQYIQSGVGMIDPDSDDYVDTEKFKGRIDHSSAGAQLMFSYLKNEKDGLLTGQFLALCVASHHSGMIDCLSPSGENVFDRRMEKSEDFTHTQEAFSRLEESQRNLIMQKLSDERIRNSIITTLSTLKENSDTKDTLTFKFGLLIRFMYSCLIDADRIDTADFEHPENKQVRQYGNYVHWDELLNRLNIKIKEFENKENKNYVDELRNRVSQTCFEFAPKPRGIYQLSVPTGGGKTFSSLRFALNHAKANNMDRVFYIIPYTSIIDQNASEVRKAMNDCDEKGNPLDRIVLEHHSNLTPDEESHKQKILSQNWDAPIVFTTQVQFLESLFGSATGSARRMHQLANSVIIFDEIQTIPLRCVHLFNVAVRFLVNNCRCSVVLSTATQPLLNEIKSVERSLPIMPENKIISYEKELFSALQRTRILDERKPGGWDVNEVTRLALDELDSSRSVLIVVNTKRSALQLFQKLSEQKPDLVFHLSTNMCPAHRLDVLSEIRQRLEDKIPVICVSTQLIEAGVDIDFGSVIRYLAGLDSIAQAAGRCNRNGIRTTGNVWIVNPADENLDRLVDIRVGAEKTNRMLDDFKANPQRFSNSRLSPELMEEYYRHYFYEREDVMTFPVSEQSVIGRHDDIFNLLSTNSISTNNWKKKGLVGKILPFKQSFQSASRAFRVIDTVSKGVVVPYKTRGKEIIAGLCGEWYGNSQFYWLRQAQRYSINTFENAFMQLARSGGVREVKPESGIFYLDEQYYNEKYGLCEEPGNELSLLCF</sequence>
<keyword evidence="5" id="KW-0547">Nucleotide-binding</keyword>
<comment type="similarity">
    <text evidence="2">In the central section; belongs to the CRISPR-associated helicase Cas3 family.</text>
</comment>
<dbReference type="CDD" id="cd17930">
    <property type="entry name" value="DEXHc_cas3"/>
    <property type="match status" value="1"/>
</dbReference>
<keyword evidence="9" id="KW-0051">Antiviral defense</keyword>
<dbReference type="Proteomes" id="UP000050430">
    <property type="component" value="Unassembled WGS sequence"/>
</dbReference>
<comment type="similarity">
    <text evidence="1">In the N-terminal section; belongs to the CRISPR-associated nuclease Cas3-HD family.</text>
</comment>
<dbReference type="GO" id="GO:0046872">
    <property type="term" value="F:metal ion binding"/>
    <property type="evidence" value="ECO:0007669"/>
    <property type="project" value="UniProtKB-KW"/>
</dbReference>
<comment type="caution">
    <text evidence="11">The sequence shown here is derived from an EMBL/GenBank/DDBJ whole genome shotgun (WGS) entry which is preliminary data.</text>
</comment>
<evidence type="ECO:0000313" key="12">
    <source>
        <dbReference type="Proteomes" id="UP000050430"/>
    </source>
</evidence>
<dbReference type="InterPro" id="IPR054712">
    <property type="entry name" value="Cas3-like_dom"/>
</dbReference>
<evidence type="ECO:0000256" key="4">
    <source>
        <dbReference type="ARBA" id="ARBA00022723"/>
    </source>
</evidence>
<keyword evidence="4" id="KW-0479">Metal-binding</keyword>
<keyword evidence="7" id="KW-0347">Helicase</keyword>
<dbReference type="Gene3D" id="1.10.3210.30">
    <property type="match status" value="1"/>
</dbReference>
<evidence type="ECO:0000259" key="10">
    <source>
        <dbReference type="PROSITE" id="PS51643"/>
    </source>
</evidence>
<dbReference type="InterPro" id="IPR011545">
    <property type="entry name" value="DEAD/DEAH_box_helicase_dom"/>
</dbReference>
<dbReference type="EMBL" id="LGCK01000011">
    <property type="protein sequence ID" value="KPL71273.1"/>
    <property type="molecule type" value="Genomic_DNA"/>
</dbReference>
<dbReference type="PATRIC" id="fig|229920.5.peg.3443"/>
<feature type="domain" description="HD Cas3-type" evidence="10">
    <location>
        <begin position="22"/>
        <end position="226"/>
    </location>
</feature>
<dbReference type="AlphaFoldDB" id="A0A0P6WQX5"/>
<keyword evidence="3" id="KW-0540">Nuclease</keyword>
<dbReference type="InterPro" id="IPR006474">
    <property type="entry name" value="Helicase_Cas3_CRISPR-ass_core"/>
</dbReference>
<dbReference type="SUPFAM" id="SSF52540">
    <property type="entry name" value="P-loop containing nucleoside triphosphate hydrolases"/>
    <property type="match status" value="1"/>
</dbReference>
<name>A0A0P6WQX5_9CHLR</name>
<accession>A0A0P6WQX5</accession>
<dbReference type="NCBIfam" id="TIGR01587">
    <property type="entry name" value="cas3_core"/>
    <property type="match status" value="1"/>
</dbReference>
<dbReference type="InterPro" id="IPR038257">
    <property type="entry name" value="CRISPR-assoc_Cas3_HD_sf"/>
</dbReference>
<evidence type="ECO:0000256" key="5">
    <source>
        <dbReference type="ARBA" id="ARBA00022741"/>
    </source>
</evidence>
<keyword evidence="6" id="KW-0378">Hydrolase</keyword>
<reference evidence="11 12" key="1">
    <citation type="submission" date="2015-07" db="EMBL/GenBank/DDBJ databases">
        <title>Genome sequence of Leptolinea tardivitalis DSM 16556.</title>
        <authorList>
            <person name="Hemp J."/>
            <person name="Ward L.M."/>
            <person name="Pace L.A."/>
            <person name="Fischer W.W."/>
        </authorList>
    </citation>
    <scope>NUCLEOTIDE SEQUENCE [LARGE SCALE GENOMIC DNA]</scope>
    <source>
        <strain evidence="11 12">YMTK-2</strain>
    </source>
</reference>
<proteinExistence type="inferred from homology"/>
<evidence type="ECO:0000256" key="2">
    <source>
        <dbReference type="ARBA" id="ARBA00009046"/>
    </source>
</evidence>
<dbReference type="InterPro" id="IPR006483">
    <property type="entry name" value="CRISPR-assoc_Cas3_HD"/>
</dbReference>
<dbReference type="CDD" id="cd09641">
    <property type="entry name" value="Cas3''_I"/>
    <property type="match status" value="1"/>
</dbReference>
<evidence type="ECO:0000256" key="6">
    <source>
        <dbReference type="ARBA" id="ARBA00022801"/>
    </source>
</evidence>
<dbReference type="STRING" id="229920.ADM99_11220"/>
<dbReference type="PROSITE" id="PS51643">
    <property type="entry name" value="HD_CAS3"/>
    <property type="match status" value="1"/>
</dbReference>
<evidence type="ECO:0000256" key="1">
    <source>
        <dbReference type="ARBA" id="ARBA00006847"/>
    </source>
</evidence>
<dbReference type="Gene3D" id="3.40.50.300">
    <property type="entry name" value="P-loop containing nucleotide triphosphate hydrolases"/>
    <property type="match status" value="2"/>
</dbReference>
<keyword evidence="12" id="KW-1185">Reference proteome</keyword>
<evidence type="ECO:0000313" key="11">
    <source>
        <dbReference type="EMBL" id="KPL71273.1"/>
    </source>
</evidence>